<gene>
    <name evidence="1" type="ORF">ABT39_MTgene5054</name>
</gene>
<comment type="caution">
    <text evidence="1">The sequence shown here is derived from an EMBL/GenBank/DDBJ whole genome shotgun (WGS) entry which is preliminary data.</text>
</comment>
<accession>A0A101LZG5</accession>
<organism evidence="1">
    <name type="scientific">Picea glauca</name>
    <name type="common">White spruce</name>
    <name type="synonym">Pinus glauca</name>
    <dbReference type="NCBI Taxonomy" id="3330"/>
    <lineage>
        <taxon>Eukaryota</taxon>
        <taxon>Viridiplantae</taxon>
        <taxon>Streptophyta</taxon>
        <taxon>Embryophyta</taxon>
        <taxon>Tracheophyta</taxon>
        <taxon>Spermatophyta</taxon>
        <taxon>Pinopsida</taxon>
        <taxon>Pinidae</taxon>
        <taxon>Conifers I</taxon>
        <taxon>Pinales</taxon>
        <taxon>Pinaceae</taxon>
        <taxon>Picea</taxon>
    </lineage>
</organism>
<keyword evidence="1" id="KW-0496">Mitochondrion</keyword>
<geneLocation type="mitochondrion" evidence="1"/>
<dbReference type="EMBL" id="LKAM01000006">
    <property type="protein sequence ID" value="KUM48058.1"/>
    <property type="molecule type" value="Genomic_DNA"/>
</dbReference>
<reference evidence="1" key="1">
    <citation type="journal article" date="2015" name="Genome Biol. Evol.">
        <title>Organellar Genomes of White Spruce (Picea glauca): Assembly and Annotation.</title>
        <authorList>
            <person name="Jackman S.D."/>
            <person name="Warren R.L."/>
            <person name="Gibb E.A."/>
            <person name="Vandervalk B.P."/>
            <person name="Mohamadi H."/>
            <person name="Chu J."/>
            <person name="Raymond A."/>
            <person name="Pleasance S."/>
            <person name="Coope R."/>
            <person name="Wildung M.R."/>
            <person name="Ritland C.E."/>
            <person name="Bousquet J."/>
            <person name="Jones S.J."/>
            <person name="Bohlmann J."/>
            <person name="Birol I."/>
        </authorList>
    </citation>
    <scope>NUCLEOTIDE SEQUENCE [LARGE SCALE GENOMIC DNA]</scope>
    <source>
        <tissue evidence="1">Flushing bud</tissue>
    </source>
</reference>
<proteinExistence type="predicted"/>
<name>A0A101LZG5_PICGL</name>
<evidence type="ECO:0000313" key="1">
    <source>
        <dbReference type="EMBL" id="KUM48058.1"/>
    </source>
</evidence>
<sequence length="48" mass="5159">MTSAAFGYRAGLAAFGYRGRTPQGVLMKRSRSRLGLAKATRDIGESQP</sequence>
<dbReference type="AlphaFoldDB" id="A0A101LZG5"/>
<protein>
    <submittedName>
        <fullName evidence="1">Uncharacterized protein</fullName>
    </submittedName>
</protein>